<evidence type="ECO:0008006" key="4">
    <source>
        <dbReference type="Google" id="ProtNLM"/>
    </source>
</evidence>
<accession>A0ABY7ME31</accession>
<reference evidence="2" key="1">
    <citation type="submission" date="2021-12" db="EMBL/GenBank/DDBJ databases">
        <title>Bradyrhizobium xenonodulans sp. nov.</title>
        <authorList>
            <person name="Claassens R."/>
            <person name="Venter S.N."/>
            <person name="Beukes C.W."/>
            <person name="Stepkowski T."/>
            <person name="Steenkamp E.T."/>
        </authorList>
    </citation>
    <scope>NUCLEOTIDE SEQUENCE</scope>
    <source>
        <strain evidence="2">14AB</strain>
    </source>
</reference>
<sequence length="197" mass="20381">MSKLFGHGAAVLAVALSLCASPFVATSVVAQASVVGYGDTAAVTFTRPADTTAYASGDIVCQSTTVSASGCAPLTFAVSRQADKSFLIPRARISASNTTLTNASFRLHLYRQSPTIANGDNGAWSTTNSNYMGSMDVTFDRQFTDGAKGIAVPSSGSYIVGVPDSGTTAIYGLLEARAAYAPTNAQTFTILLEILQN</sequence>
<dbReference type="EMBL" id="CP089391">
    <property type="protein sequence ID" value="WBL75612.1"/>
    <property type="molecule type" value="Genomic_DNA"/>
</dbReference>
<feature type="chain" id="PRO_5046289859" description="Spore coat protein U domain-containing protein" evidence="1">
    <location>
        <begin position="26"/>
        <end position="197"/>
    </location>
</feature>
<evidence type="ECO:0000313" key="3">
    <source>
        <dbReference type="Proteomes" id="UP001179614"/>
    </source>
</evidence>
<keyword evidence="1" id="KW-0732">Signal</keyword>
<feature type="signal peptide" evidence="1">
    <location>
        <begin position="1"/>
        <end position="25"/>
    </location>
</feature>
<protein>
    <recommendedName>
        <fullName evidence="4">Spore coat protein U domain-containing protein</fullName>
    </recommendedName>
</protein>
<organism evidence="2 3">
    <name type="scientific">Bradyrhizobium xenonodulans</name>
    <dbReference type="NCBI Taxonomy" id="2736875"/>
    <lineage>
        <taxon>Bacteria</taxon>
        <taxon>Pseudomonadati</taxon>
        <taxon>Pseudomonadota</taxon>
        <taxon>Alphaproteobacteria</taxon>
        <taxon>Hyphomicrobiales</taxon>
        <taxon>Nitrobacteraceae</taxon>
        <taxon>Bradyrhizobium</taxon>
    </lineage>
</organism>
<name>A0ABY7ME31_9BRAD</name>
<evidence type="ECO:0000256" key="1">
    <source>
        <dbReference type="SAM" id="SignalP"/>
    </source>
</evidence>
<proteinExistence type="predicted"/>
<keyword evidence="3" id="KW-1185">Reference proteome</keyword>
<evidence type="ECO:0000313" key="2">
    <source>
        <dbReference type="EMBL" id="WBL75612.1"/>
    </source>
</evidence>
<dbReference type="Proteomes" id="UP001179614">
    <property type="component" value="Chromosome"/>
</dbReference>
<dbReference type="RefSeq" id="WP_270160435.1">
    <property type="nucleotide sequence ID" value="NZ_CP089391.1"/>
</dbReference>
<gene>
    <name evidence="2" type="ORF">I3J27_21505</name>
</gene>